<dbReference type="EMBL" id="PDKD01000156">
    <property type="protein sequence ID" value="RXJ86697.1"/>
    <property type="molecule type" value="Genomic_DNA"/>
</dbReference>
<sequence length="79" mass="8360">DLGALLPGKQADLALFKLDDLRFSGSHDPVAALILCGAERADRVMVGGKWRVVDGVIEGLDIEQLIARHKVAAAALVRG</sequence>
<dbReference type="Proteomes" id="UP000289132">
    <property type="component" value="Unassembled WGS sequence"/>
</dbReference>
<organism evidence="1 2">
    <name type="scientific">Aliarcobacter trophiarum LMG 25534</name>
    <dbReference type="NCBI Taxonomy" id="1032241"/>
    <lineage>
        <taxon>Bacteria</taxon>
        <taxon>Pseudomonadati</taxon>
        <taxon>Campylobacterota</taxon>
        <taxon>Epsilonproteobacteria</taxon>
        <taxon>Campylobacterales</taxon>
        <taxon>Arcobacteraceae</taxon>
        <taxon>Aliarcobacter</taxon>
    </lineage>
</organism>
<protein>
    <submittedName>
        <fullName evidence="1">8-oxoguanine deaminase</fullName>
    </submittedName>
</protein>
<feature type="non-terminal residue" evidence="1">
    <location>
        <position position="1"/>
    </location>
</feature>
<accession>A0ABY0EWW3</accession>
<evidence type="ECO:0000313" key="2">
    <source>
        <dbReference type="Proteomes" id="UP000289132"/>
    </source>
</evidence>
<comment type="caution">
    <text evidence="1">The sequence shown here is derived from an EMBL/GenBank/DDBJ whole genome shotgun (WGS) entry which is preliminary data.</text>
</comment>
<dbReference type="Gene3D" id="2.30.40.10">
    <property type="entry name" value="Urease, subunit C, domain 1"/>
    <property type="match status" value="1"/>
</dbReference>
<evidence type="ECO:0000313" key="1">
    <source>
        <dbReference type="EMBL" id="RXJ86697.1"/>
    </source>
</evidence>
<dbReference type="SUPFAM" id="SSF51338">
    <property type="entry name" value="Composite domain of metallo-dependent hydrolases"/>
    <property type="match status" value="1"/>
</dbReference>
<proteinExistence type="predicted"/>
<reference evidence="1 2" key="1">
    <citation type="submission" date="2017-10" db="EMBL/GenBank/DDBJ databases">
        <title>Genomics of the genus Arcobacter.</title>
        <authorList>
            <person name="Perez-Cataluna A."/>
            <person name="Figueras M.J."/>
        </authorList>
    </citation>
    <scope>NUCLEOTIDE SEQUENCE [LARGE SCALE GENOMIC DNA]</scope>
    <source>
        <strain evidence="1 2">LMG 25534</strain>
    </source>
</reference>
<keyword evidence="2" id="KW-1185">Reference proteome</keyword>
<name>A0ABY0EWW3_9BACT</name>
<dbReference type="InterPro" id="IPR011059">
    <property type="entry name" value="Metal-dep_hydrolase_composite"/>
</dbReference>
<gene>
    <name evidence="1" type="ORF">CRU87_10495</name>
</gene>